<dbReference type="PROSITE" id="PS51257">
    <property type="entry name" value="PROKAR_LIPOPROTEIN"/>
    <property type="match status" value="1"/>
</dbReference>
<dbReference type="InterPro" id="IPR033782">
    <property type="entry name" value="DUF5301"/>
</dbReference>
<dbReference type="AlphaFoldDB" id="A0A9D2LXA4"/>
<dbReference type="Proteomes" id="UP000824214">
    <property type="component" value="Unassembled WGS sequence"/>
</dbReference>
<dbReference type="Gene3D" id="2.60.40.4250">
    <property type="match status" value="1"/>
</dbReference>
<dbReference type="EMBL" id="DWXZ01000042">
    <property type="protein sequence ID" value="HJB36909.1"/>
    <property type="molecule type" value="Genomic_DNA"/>
</dbReference>
<reference evidence="2" key="1">
    <citation type="journal article" date="2021" name="PeerJ">
        <title>Extensive microbial diversity within the chicken gut microbiome revealed by metagenomics and culture.</title>
        <authorList>
            <person name="Gilroy R."/>
            <person name="Ravi A."/>
            <person name="Getino M."/>
            <person name="Pursley I."/>
            <person name="Horton D.L."/>
            <person name="Alikhan N.F."/>
            <person name="Baker D."/>
            <person name="Gharbi K."/>
            <person name="Hall N."/>
            <person name="Watson M."/>
            <person name="Adriaenssens E.M."/>
            <person name="Foster-Nyarko E."/>
            <person name="Jarju S."/>
            <person name="Secka A."/>
            <person name="Antonio M."/>
            <person name="Oren A."/>
            <person name="Chaudhuri R.R."/>
            <person name="La Ragione R."/>
            <person name="Hildebrand F."/>
            <person name="Pallen M.J."/>
        </authorList>
    </citation>
    <scope>NUCLEOTIDE SEQUENCE</scope>
    <source>
        <strain evidence="2">ChiBcolR8-3208</strain>
    </source>
</reference>
<proteinExistence type="predicted"/>
<feature type="domain" description="DUF5301" evidence="1">
    <location>
        <begin position="24"/>
        <end position="115"/>
    </location>
</feature>
<accession>A0A9D2LXA4</accession>
<evidence type="ECO:0000313" key="3">
    <source>
        <dbReference type="Proteomes" id="UP000824214"/>
    </source>
</evidence>
<gene>
    <name evidence="2" type="ORF">H9942_02425</name>
</gene>
<dbReference type="Pfam" id="PF17225">
    <property type="entry name" value="DUF5301"/>
    <property type="match status" value="1"/>
</dbReference>
<protein>
    <submittedName>
        <fullName evidence="2">DUF5301 domain-containing protein</fullName>
    </submittedName>
</protein>
<evidence type="ECO:0000259" key="1">
    <source>
        <dbReference type="Pfam" id="PF17225"/>
    </source>
</evidence>
<reference evidence="2" key="2">
    <citation type="submission" date="2021-04" db="EMBL/GenBank/DDBJ databases">
        <authorList>
            <person name="Gilroy R."/>
        </authorList>
    </citation>
    <scope>NUCLEOTIDE SEQUENCE</scope>
    <source>
        <strain evidence="2">ChiBcolR8-3208</strain>
    </source>
</reference>
<sequence>MKKAALLLCTLLLAALAGCQLGGKAILLPKAGNITAIQVETLEGESLSLTQEEDIARLLEVLNTGWSIGRESVQDQPLVEPYGTIRLENRGGATVLYYYKEGDATLVEQPYTGIFRLEGSLESALPPQD</sequence>
<name>A0A9D2LXA4_9FIRM</name>
<comment type="caution">
    <text evidence="2">The sequence shown here is derived from an EMBL/GenBank/DDBJ whole genome shotgun (WGS) entry which is preliminary data.</text>
</comment>
<evidence type="ECO:0000313" key="2">
    <source>
        <dbReference type="EMBL" id="HJB36909.1"/>
    </source>
</evidence>
<organism evidence="2 3">
    <name type="scientific">Candidatus Acutalibacter ornithocaccae</name>
    <dbReference type="NCBI Taxonomy" id="2838416"/>
    <lineage>
        <taxon>Bacteria</taxon>
        <taxon>Bacillati</taxon>
        <taxon>Bacillota</taxon>
        <taxon>Clostridia</taxon>
        <taxon>Eubacteriales</taxon>
        <taxon>Acutalibacteraceae</taxon>
        <taxon>Acutalibacter</taxon>
    </lineage>
</organism>